<sequence length="428" mass="48177">MWPKRNSSGPHTDLQQVNWGRLPYVALLEIFRCLSNTDKLNASLACRAWQLPFHEPMLWRRGRFRFNGVIEMRALYFACRMGSALRHITIDCSVGSGPVPQATKRSAKNLSTFLSFLVDSGNAQLSTFRLTHLDRFRRQWGEPDYDALRLLLAAQQGLVWLDLENAGLWPDTGFQILGLVGNSSGSKVQKLHIADFMLLEVNDDDDDIDEDPRVFSVLASFTALTELSISYDVLSDELLFLLGSTVTSTLSQISVVANCKVTQESQTSSRAWTHLCLKCPRLSASFQLKGVSRVQSVLVVLTPKTPLARLQLSTPGMYNNVNLALCLDHIVTNFHGYLQSLELNLHMVSLNAEGDLTRLVQQFPDLENLHVTSTRLNRRQELGVHRALRRTVTRQPGSRLKDVTLNGQKVSLETTWTSTLVDWLTEQL</sequence>
<dbReference type="Gene3D" id="3.80.10.10">
    <property type="entry name" value="Ribonuclease Inhibitor"/>
    <property type="match status" value="1"/>
</dbReference>
<accession>A0AAV4GRV0</accession>
<dbReference type="Gene3D" id="1.20.1280.50">
    <property type="match status" value="1"/>
</dbReference>
<dbReference type="EMBL" id="BMAT01001551">
    <property type="protein sequence ID" value="GFR88064.1"/>
    <property type="molecule type" value="Genomic_DNA"/>
</dbReference>
<feature type="domain" description="F-box" evidence="1">
    <location>
        <begin position="19"/>
        <end position="62"/>
    </location>
</feature>
<organism evidence="2 3">
    <name type="scientific">Elysia marginata</name>
    <dbReference type="NCBI Taxonomy" id="1093978"/>
    <lineage>
        <taxon>Eukaryota</taxon>
        <taxon>Metazoa</taxon>
        <taxon>Spiralia</taxon>
        <taxon>Lophotrochozoa</taxon>
        <taxon>Mollusca</taxon>
        <taxon>Gastropoda</taxon>
        <taxon>Heterobranchia</taxon>
        <taxon>Euthyneura</taxon>
        <taxon>Panpulmonata</taxon>
        <taxon>Sacoglossa</taxon>
        <taxon>Placobranchoidea</taxon>
        <taxon>Plakobranchidae</taxon>
        <taxon>Elysia</taxon>
    </lineage>
</organism>
<evidence type="ECO:0000259" key="1">
    <source>
        <dbReference type="Pfam" id="PF12937"/>
    </source>
</evidence>
<dbReference type="SUPFAM" id="SSF81383">
    <property type="entry name" value="F-box domain"/>
    <property type="match status" value="1"/>
</dbReference>
<reference evidence="2 3" key="1">
    <citation type="journal article" date="2021" name="Elife">
        <title>Chloroplast acquisition without the gene transfer in kleptoplastic sea slugs, Plakobranchus ocellatus.</title>
        <authorList>
            <person name="Maeda T."/>
            <person name="Takahashi S."/>
            <person name="Yoshida T."/>
            <person name="Shimamura S."/>
            <person name="Takaki Y."/>
            <person name="Nagai Y."/>
            <person name="Toyoda A."/>
            <person name="Suzuki Y."/>
            <person name="Arimoto A."/>
            <person name="Ishii H."/>
            <person name="Satoh N."/>
            <person name="Nishiyama T."/>
            <person name="Hasebe M."/>
            <person name="Maruyama T."/>
            <person name="Minagawa J."/>
            <person name="Obokata J."/>
            <person name="Shigenobu S."/>
        </authorList>
    </citation>
    <scope>NUCLEOTIDE SEQUENCE [LARGE SCALE GENOMIC DNA]</scope>
</reference>
<dbReference type="InterPro" id="IPR032675">
    <property type="entry name" value="LRR_dom_sf"/>
</dbReference>
<dbReference type="GO" id="GO:0031398">
    <property type="term" value="P:positive regulation of protein ubiquitination"/>
    <property type="evidence" value="ECO:0007669"/>
    <property type="project" value="TreeGrafter"/>
</dbReference>
<dbReference type="PANTHER" id="PTHR20933:SF3">
    <property type="entry name" value="F-BOX ONLY PROTEIN 33"/>
    <property type="match status" value="1"/>
</dbReference>
<dbReference type="PANTHER" id="PTHR20933">
    <property type="entry name" value="F-BOX ONLY PROTEIN 33"/>
    <property type="match status" value="1"/>
</dbReference>
<evidence type="ECO:0000313" key="3">
    <source>
        <dbReference type="Proteomes" id="UP000762676"/>
    </source>
</evidence>
<protein>
    <submittedName>
        <fullName evidence="2">F-box only protein 39-like</fullName>
    </submittedName>
</protein>
<dbReference type="Proteomes" id="UP000762676">
    <property type="component" value="Unassembled WGS sequence"/>
</dbReference>
<comment type="caution">
    <text evidence="2">The sequence shown here is derived from an EMBL/GenBank/DDBJ whole genome shotgun (WGS) entry which is preliminary data.</text>
</comment>
<evidence type="ECO:0000313" key="2">
    <source>
        <dbReference type="EMBL" id="GFR88064.1"/>
    </source>
</evidence>
<dbReference type="Pfam" id="PF12937">
    <property type="entry name" value="F-box-like"/>
    <property type="match status" value="1"/>
</dbReference>
<dbReference type="InterPro" id="IPR036047">
    <property type="entry name" value="F-box-like_dom_sf"/>
</dbReference>
<gene>
    <name evidence="2" type="ORF">ElyMa_000761400</name>
</gene>
<keyword evidence="3" id="KW-1185">Reference proteome</keyword>
<dbReference type="AlphaFoldDB" id="A0AAV4GRV0"/>
<dbReference type="InterPro" id="IPR001810">
    <property type="entry name" value="F-box_dom"/>
</dbReference>
<name>A0AAV4GRV0_9GAST</name>
<proteinExistence type="predicted"/>
<dbReference type="SUPFAM" id="SSF52047">
    <property type="entry name" value="RNI-like"/>
    <property type="match status" value="1"/>
</dbReference>